<dbReference type="RefSeq" id="XP_017886992.1">
    <property type="nucleotide sequence ID" value="XM_018031503.2"/>
</dbReference>
<keyword evidence="5" id="KW-1015">Disulfide bond</keyword>
<feature type="chain" id="PRO_5042537983" evidence="6">
    <location>
        <begin position="26"/>
        <end position="163"/>
    </location>
</feature>
<evidence type="ECO:0000256" key="1">
    <source>
        <dbReference type="ARBA" id="ARBA00004613"/>
    </source>
</evidence>
<sequence>MTRDSVTLFSFIFCLLFLGLYHVEGELVQWGPCSYPEGVTPSNCTVHEVNIDPCKEAAENKPCKLKRGIVGNMTFHYTPTFSSDKLEGRIYWVSQLADIPFLGLNSNACLMTNCPIEAGQKNIYRVQVPILKEYPVRTYNLKWKIWNDQEEECCFQYQIKITK</sequence>
<dbReference type="FunFam" id="2.60.40.770:FF:000001">
    <property type="entry name" value="NPC intracellular cholesterol transporter 2"/>
    <property type="match status" value="1"/>
</dbReference>
<dbReference type="KEGG" id="ccal:108629111"/>
<dbReference type="InterPro" id="IPR003172">
    <property type="entry name" value="ML_dom"/>
</dbReference>
<organism evidence="8 9">
    <name type="scientific">Ceratina calcarata</name>
    <dbReference type="NCBI Taxonomy" id="156304"/>
    <lineage>
        <taxon>Eukaryota</taxon>
        <taxon>Metazoa</taxon>
        <taxon>Ecdysozoa</taxon>
        <taxon>Arthropoda</taxon>
        <taxon>Hexapoda</taxon>
        <taxon>Insecta</taxon>
        <taxon>Pterygota</taxon>
        <taxon>Neoptera</taxon>
        <taxon>Endopterygota</taxon>
        <taxon>Hymenoptera</taxon>
        <taxon>Apocrita</taxon>
        <taxon>Aculeata</taxon>
        <taxon>Apoidea</taxon>
        <taxon>Anthophila</taxon>
        <taxon>Apidae</taxon>
        <taxon>Ceratina</taxon>
        <taxon>Zadontomerus</taxon>
    </lineage>
</organism>
<evidence type="ECO:0000256" key="2">
    <source>
        <dbReference type="ARBA" id="ARBA00006370"/>
    </source>
</evidence>
<dbReference type="CDD" id="cd00916">
    <property type="entry name" value="Npc2_like"/>
    <property type="match status" value="1"/>
</dbReference>
<comment type="similarity">
    <text evidence="2">Belongs to the NPC2 family.</text>
</comment>
<dbReference type="AlphaFoldDB" id="A0AAJ7J806"/>
<accession>A0AAJ7J806</accession>
<gene>
    <name evidence="9" type="primary">LOC108629111</name>
</gene>
<protein>
    <submittedName>
        <fullName evidence="9">MD-2-related lipid-recognition protein-like</fullName>
    </submittedName>
</protein>
<evidence type="ECO:0000313" key="9">
    <source>
        <dbReference type="RefSeq" id="XP_017886992.1"/>
    </source>
</evidence>
<keyword evidence="4 6" id="KW-0732">Signal</keyword>
<dbReference type="PANTHER" id="PTHR11306:SF55">
    <property type="entry name" value="GEO08227P1-RELATED"/>
    <property type="match status" value="1"/>
</dbReference>
<dbReference type="InterPro" id="IPR014756">
    <property type="entry name" value="Ig_E-set"/>
</dbReference>
<dbReference type="SMART" id="SM00737">
    <property type="entry name" value="ML"/>
    <property type="match status" value="1"/>
</dbReference>
<dbReference type="PANTHER" id="PTHR11306">
    <property type="entry name" value="NIEMANN PICK TYPE C2 PROTEIN NPC2-RELATED"/>
    <property type="match status" value="1"/>
</dbReference>
<dbReference type="Gene3D" id="2.60.40.770">
    <property type="match status" value="1"/>
</dbReference>
<dbReference type="GO" id="GO:0005576">
    <property type="term" value="C:extracellular region"/>
    <property type="evidence" value="ECO:0007669"/>
    <property type="project" value="UniProtKB-SubCell"/>
</dbReference>
<proteinExistence type="inferred from homology"/>
<feature type="domain" description="MD-2-related lipid-recognition" evidence="7">
    <location>
        <begin position="30"/>
        <end position="159"/>
    </location>
</feature>
<evidence type="ECO:0000256" key="3">
    <source>
        <dbReference type="ARBA" id="ARBA00022525"/>
    </source>
</evidence>
<evidence type="ECO:0000256" key="4">
    <source>
        <dbReference type="ARBA" id="ARBA00022729"/>
    </source>
</evidence>
<dbReference type="Pfam" id="PF02221">
    <property type="entry name" value="E1_DerP2_DerF2"/>
    <property type="match status" value="1"/>
</dbReference>
<evidence type="ECO:0000259" key="7">
    <source>
        <dbReference type="SMART" id="SM00737"/>
    </source>
</evidence>
<name>A0AAJ7J806_9HYME</name>
<comment type="subcellular location">
    <subcellularLocation>
        <location evidence="1">Secreted</location>
    </subcellularLocation>
</comment>
<dbReference type="Proteomes" id="UP000694925">
    <property type="component" value="Unplaced"/>
</dbReference>
<reference evidence="9" key="1">
    <citation type="submission" date="2025-08" db="UniProtKB">
        <authorList>
            <consortium name="RefSeq"/>
        </authorList>
    </citation>
    <scope>IDENTIFICATION</scope>
    <source>
        <tissue evidence="9">Whole body</tissue>
    </source>
</reference>
<evidence type="ECO:0000256" key="5">
    <source>
        <dbReference type="ARBA" id="ARBA00023157"/>
    </source>
</evidence>
<dbReference type="InterPro" id="IPR033916">
    <property type="entry name" value="ML_Npc2-like"/>
</dbReference>
<dbReference type="GO" id="GO:0032934">
    <property type="term" value="F:sterol binding"/>
    <property type="evidence" value="ECO:0007669"/>
    <property type="project" value="InterPro"/>
</dbReference>
<dbReference type="SUPFAM" id="SSF81296">
    <property type="entry name" value="E set domains"/>
    <property type="match status" value="1"/>
</dbReference>
<keyword evidence="3" id="KW-0964">Secreted</keyword>
<keyword evidence="8" id="KW-1185">Reference proteome</keyword>
<dbReference type="InterPro" id="IPR039670">
    <property type="entry name" value="NPC2-like"/>
</dbReference>
<dbReference type="GO" id="GO:0032367">
    <property type="term" value="P:intracellular cholesterol transport"/>
    <property type="evidence" value="ECO:0007669"/>
    <property type="project" value="InterPro"/>
</dbReference>
<evidence type="ECO:0000256" key="6">
    <source>
        <dbReference type="SAM" id="SignalP"/>
    </source>
</evidence>
<dbReference type="GeneID" id="108629111"/>
<feature type="signal peptide" evidence="6">
    <location>
        <begin position="1"/>
        <end position="25"/>
    </location>
</feature>
<evidence type="ECO:0000313" key="8">
    <source>
        <dbReference type="Proteomes" id="UP000694925"/>
    </source>
</evidence>